<sequence length="133" mass="14450">MKCVLLLAAFIAIASAQWGHNELADLVKHEVKALVSADGSLTVDGCTAMCDDLFDLITAGDEETTDKLCKDACNWYVRDLSCVNCSYLYFFFLLLLPLLFTVSLSSRIILPSPRITVNSIIAINPVTAIASST</sequence>
<keyword evidence="4" id="KW-1185">Reference proteome</keyword>
<comment type="caution">
    <text evidence="3">The sequence shown here is derived from an EMBL/GenBank/DDBJ whole genome shotgun (WGS) entry which is preliminary data.</text>
</comment>
<organism evidence="3 4">
    <name type="scientific">Elysia marginata</name>
    <dbReference type="NCBI Taxonomy" id="1093978"/>
    <lineage>
        <taxon>Eukaryota</taxon>
        <taxon>Metazoa</taxon>
        <taxon>Spiralia</taxon>
        <taxon>Lophotrochozoa</taxon>
        <taxon>Mollusca</taxon>
        <taxon>Gastropoda</taxon>
        <taxon>Heterobranchia</taxon>
        <taxon>Euthyneura</taxon>
        <taxon>Panpulmonata</taxon>
        <taxon>Sacoglossa</taxon>
        <taxon>Placobranchoidea</taxon>
        <taxon>Plakobranchidae</taxon>
        <taxon>Elysia</taxon>
    </lineage>
</organism>
<reference evidence="3 4" key="1">
    <citation type="journal article" date="2021" name="Elife">
        <title>Chloroplast acquisition without the gene transfer in kleptoplastic sea slugs, Plakobranchus ocellatus.</title>
        <authorList>
            <person name="Maeda T."/>
            <person name="Takahashi S."/>
            <person name="Yoshida T."/>
            <person name="Shimamura S."/>
            <person name="Takaki Y."/>
            <person name="Nagai Y."/>
            <person name="Toyoda A."/>
            <person name="Suzuki Y."/>
            <person name="Arimoto A."/>
            <person name="Ishii H."/>
            <person name="Satoh N."/>
            <person name="Nishiyama T."/>
            <person name="Hasebe M."/>
            <person name="Maruyama T."/>
            <person name="Minagawa J."/>
            <person name="Obokata J."/>
            <person name="Shigenobu S."/>
        </authorList>
    </citation>
    <scope>NUCLEOTIDE SEQUENCE [LARGE SCALE GENOMIC DNA]</scope>
</reference>
<feature type="signal peptide" evidence="2">
    <location>
        <begin position="1"/>
        <end position="16"/>
    </location>
</feature>
<evidence type="ECO:0000313" key="4">
    <source>
        <dbReference type="Proteomes" id="UP000762676"/>
    </source>
</evidence>
<protein>
    <recommendedName>
        <fullName evidence="5">Saposin B-type domain-containing protein</fullName>
    </recommendedName>
</protein>
<feature type="transmembrane region" description="Helical" evidence="1">
    <location>
        <begin position="87"/>
        <end position="110"/>
    </location>
</feature>
<evidence type="ECO:0000256" key="2">
    <source>
        <dbReference type="SAM" id="SignalP"/>
    </source>
</evidence>
<feature type="chain" id="PRO_5043394179" description="Saposin B-type domain-containing protein" evidence="2">
    <location>
        <begin position="17"/>
        <end position="133"/>
    </location>
</feature>
<evidence type="ECO:0008006" key="5">
    <source>
        <dbReference type="Google" id="ProtNLM"/>
    </source>
</evidence>
<name>A0AAV4GYM5_9GAST</name>
<proteinExistence type="predicted"/>
<dbReference type="EMBL" id="BMAT01008636">
    <property type="protein sequence ID" value="GFR89745.1"/>
    <property type="molecule type" value="Genomic_DNA"/>
</dbReference>
<keyword evidence="2" id="KW-0732">Signal</keyword>
<evidence type="ECO:0000313" key="3">
    <source>
        <dbReference type="EMBL" id="GFR89745.1"/>
    </source>
</evidence>
<keyword evidence="1" id="KW-0812">Transmembrane</keyword>
<dbReference type="Proteomes" id="UP000762676">
    <property type="component" value="Unassembled WGS sequence"/>
</dbReference>
<evidence type="ECO:0000256" key="1">
    <source>
        <dbReference type="SAM" id="Phobius"/>
    </source>
</evidence>
<accession>A0AAV4GYM5</accession>
<gene>
    <name evidence="3" type="ORF">ElyMa_004286900</name>
</gene>
<dbReference type="AlphaFoldDB" id="A0AAV4GYM5"/>
<keyword evidence="1" id="KW-1133">Transmembrane helix</keyword>
<keyword evidence="1" id="KW-0472">Membrane</keyword>